<dbReference type="InterPro" id="IPR011600">
    <property type="entry name" value="Pept_C14_caspase"/>
</dbReference>
<dbReference type="Proteomes" id="UP000636709">
    <property type="component" value="Unassembled WGS sequence"/>
</dbReference>
<evidence type="ECO:0000313" key="3">
    <source>
        <dbReference type="EMBL" id="KAF8728868.1"/>
    </source>
</evidence>
<accession>A0A835KJE7</accession>
<comment type="similarity">
    <text evidence="1">Belongs to the peptidase C14B family.</text>
</comment>
<name>A0A835KJE7_9POAL</name>
<dbReference type="InterPro" id="IPR050452">
    <property type="entry name" value="Metacaspase"/>
</dbReference>
<dbReference type="FunFam" id="3.40.50.12660:FF:000004">
    <property type="entry name" value="Putative metacaspase family protein"/>
    <property type="match status" value="1"/>
</dbReference>
<reference evidence="3" key="1">
    <citation type="submission" date="2020-07" db="EMBL/GenBank/DDBJ databases">
        <title>Genome sequence and genetic diversity analysis of an under-domesticated orphan crop, white fonio (Digitaria exilis).</title>
        <authorList>
            <person name="Bennetzen J.L."/>
            <person name="Chen S."/>
            <person name="Ma X."/>
            <person name="Wang X."/>
            <person name="Yssel A.E.J."/>
            <person name="Chaluvadi S.R."/>
            <person name="Johnson M."/>
            <person name="Gangashetty P."/>
            <person name="Hamidou F."/>
            <person name="Sanogo M.D."/>
            <person name="Zwaenepoel A."/>
            <person name="Wallace J."/>
            <person name="Van De Peer Y."/>
            <person name="Van Deynze A."/>
        </authorList>
    </citation>
    <scope>NUCLEOTIDE SEQUENCE</scope>
    <source>
        <tissue evidence="3">Leaves</tissue>
    </source>
</reference>
<evidence type="ECO:0000256" key="1">
    <source>
        <dbReference type="ARBA" id="ARBA00009005"/>
    </source>
</evidence>
<evidence type="ECO:0000313" key="4">
    <source>
        <dbReference type="Proteomes" id="UP000636709"/>
    </source>
</evidence>
<sequence length="353" mass="38173">MNCGGRSPATTTIRCKYCSACLTVTPGERAVQCAQCCGVTRIRRSTRLPLPSLPRPAPPVGHFPCPRGKKRAVLIGITYAGARRGCGELRGPINDVKCMRHLLCQRFGFRSDGIIMLTDDQKDPFRLPTKDNIRMAMHWLVQRCSYGDSLVFHFSGLGAQVPDEDCDEADGYDEAICPMDSFQKGPILDDEINEAIVRPLVHGAKLHAVVDACHSATVLDLPFLCHVSRTGSWQWQDHRAISGACKGTSGGQAVLFSGYSDGKSKFSVTPEAYASVGAMTHSFIKAVESEPCGVTYGRLLTSMKAIMTNGGGSCNLQGPIGAPVSKIANFSGVQEPNLSSSEMFDIHRRSFAL</sequence>
<dbReference type="GO" id="GO:0004197">
    <property type="term" value="F:cysteine-type endopeptidase activity"/>
    <property type="evidence" value="ECO:0007669"/>
    <property type="project" value="InterPro"/>
</dbReference>
<proteinExistence type="inferred from homology"/>
<dbReference type="GO" id="GO:0006508">
    <property type="term" value="P:proteolysis"/>
    <property type="evidence" value="ECO:0007669"/>
    <property type="project" value="InterPro"/>
</dbReference>
<dbReference type="EMBL" id="JACEFO010001626">
    <property type="protein sequence ID" value="KAF8728868.1"/>
    <property type="molecule type" value="Genomic_DNA"/>
</dbReference>
<evidence type="ECO:0000259" key="2">
    <source>
        <dbReference type="Pfam" id="PF00656"/>
    </source>
</evidence>
<feature type="domain" description="Peptidase C14 caspase" evidence="2">
    <location>
        <begin position="69"/>
        <end position="341"/>
    </location>
</feature>
<gene>
    <name evidence="3" type="ORF">HU200_018161</name>
</gene>
<dbReference type="AlphaFoldDB" id="A0A835KJE7"/>
<dbReference type="GO" id="GO:0005737">
    <property type="term" value="C:cytoplasm"/>
    <property type="evidence" value="ECO:0007669"/>
    <property type="project" value="TreeGrafter"/>
</dbReference>
<dbReference type="PANTHER" id="PTHR48104:SF41">
    <property type="entry name" value="LOL3"/>
    <property type="match status" value="1"/>
</dbReference>
<dbReference type="OrthoDB" id="3223806at2759"/>
<dbReference type="Pfam" id="PF00656">
    <property type="entry name" value="Peptidase_C14"/>
    <property type="match status" value="1"/>
</dbReference>
<keyword evidence="4" id="KW-1185">Reference proteome</keyword>
<dbReference type="PANTHER" id="PTHR48104">
    <property type="entry name" value="METACASPASE-4"/>
    <property type="match status" value="1"/>
</dbReference>
<protein>
    <recommendedName>
        <fullName evidence="2">Peptidase C14 caspase domain-containing protein</fullName>
    </recommendedName>
</protein>
<organism evidence="3 4">
    <name type="scientific">Digitaria exilis</name>
    <dbReference type="NCBI Taxonomy" id="1010633"/>
    <lineage>
        <taxon>Eukaryota</taxon>
        <taxon>Viridiplantae</taxon>
        <taxon>Streptophyta</taxon>
        <taxon>Embryophyta</taxon>
        <taxon>Tracheophyta</taxon>
        <taxon>Spermatophyta</taxon>
        <taxon>Magnoliopsida</taxon>
        <taxon>Liliopsida</taxon>
        <taxon>Poales</taxon>
        <taxon>Poaceae</taxon>
        <taxon>PACMAD clade</taxon>
        <taxon>Panicoideae</taxon>
        <taxon>Panicodae</taxon>
        <taxon>Paniceae</taxon>
        <taxon>Anthephorinae</taxon>
        <taxon>Digitaria</taxon>
    </lineage>
</organism>
<dbReference type="Gene3D" id="3.40.50.12660">
    <property type="match status" value="1"/>
</dbReference>
<comment type="caution">
    <text evidence="3">The sequence shown here is derived from an EMBL/GenBank/DDBJ whole genome shotgun (WGS) entry which is preliminary data.</text>
</comment>